<feature type="domain" description="Ig-like" evidence="7">
    <location>
        <begin position="966"/>
        <end position="1054"/>
    </location>
</feature>
<feature type="domain" description="Ig-like" evidence="7">
    <location>
        <begin position="381"/>
        <end position="471"/>
    </location>
</feature>
<dbReference type="PROSITE" id="PS50835">
    <property type="entry name" value="IG_LIKE"/>
    <property type="match status" value="7"/>
</dbReference>
<dbReference type="InterPro" id="IPR003599">
    <property type="entry name" value="Ig_sub"/>
</dbReference>
<protein>
    <recommendedName>
        <fullName evidence="7">Ig-like domain-containing protein</fullName>
    </recommendedName>
</protein>
<dbReference type="SUPFAM" id="SSF48726">
    <property type="entry name" value="Immunoglobulin"/>
    <property type="match status" value="7"/>
</dbReference>
<dbReference type="InterPro" id="IPR036179">
    <property type="entry name" value="Ig-like_dom_sf"/>
</dbReference>
<dbReference type="SMART" id="SM00409">
    <property type="entry name" value="IG"/>
    <property type="match status" value="7"/>
</dbReference>
<dbReference type="InterPro" id="IPR003598">
    <property type="entry name" value="Ig_sub2"/>
</dbReference>
<dbReference type="PANTHER" id="PTHR10075:SF100">
    <property type="entry name" value="FASCICLIN-2"/>
    <property type="match status" value="1"/>
</dbReference>
<name>A0A2J7QZM0_9NEOP</name>
<feature type="coiled-coil region" evidence="5">
    <location>
        <begin position="1061"/>
        <end position="1093"/>
    </location>
</feature>
<feature type="domain" description="Ig-like" evidence="7">
    <location>
        <begin position="694"/>
        <end position="785"/>
    </location>
</feature>
<dbReference type="FunFam" id="2.60.40.10:FF:000425">
    <property type="entry name" value="Myosin light chain kinase"/>
    <property type="match status" value="6"/>
</dbReference>
<evidence type="ECO:0000256" key="2">
    <source>
        <dbReference type="ARBA" id="ARBA00006692"/>
    </source>
</evidence>
<feature type="domain" description="Ig-like" evidence="7">
    <location>
        <begin position="487"/>
        <end position="575"/>
    </location>
</feature>
<evidence type="ECO:0000313" key="8">
    <source>
        <dbReference type="EMBL" id="PNF34027.1"/>
    </source>
</evidence>
<feature type="region of interest" description="Disordered" evidence="6">
    <location>
        <begin position="1527"/>
        <end position="1572"/>
    </location>
</feature>
<dbReference type="SMART" id="SM00408">
    <property type="entry name" value="IGc2"/>
    <property type="match status" value="7"/>
</dbReference>
<dbReference type="FunFam" id="2.60.40.10:FF:000080">
    <property type="entry name" value="Myosin light chain kinase, smooth muscle"/>
    <property type="match status" value="1"/>
</dbReference>
<feature type="compositionally biased region" description="Basic and acidic residues" evidence="6">
    <location>
        <begin position="120"/>
        <end position="137"/>
    </location>
</feature>
<dbReference type="PANTHER" id="PTHR10075">
    <property type="entry name" value="BASIGIN RELATED"/>
    <property type="match status" value="1"/>
</dbReference>
<feature type="domain" description="Ig-like" evidence="7">
    <location>
        <begin position="590"/>
        <end position="678"/>
    </location>
</feature>
<evidence type="ECO:0000256" key="1">
    <source>
        <dbReference type="ARBA" id="ARBA00004496"/>
    </source>
</evidence>
<dbReference type="Proteomes" id="UP000235965">
    <property type="component" value="Unassembled WGS sequence"/>
</dbReference>
<dbReference type="Pfam" id="PF07679">
    <property type="entry name" value="I-set"/>
    <property type="match status" value="7"/>
</dbReference>
<dbReference type="InterPro" id="IPR013098">
    <property type="entry name" value="Ig_I-set"/>
</dbReference>
<dbReference type="GO" id="GO:0098632">
    <property type="term" value="F:cell-cell adhesion mediator activity"/>
    <property type="evidence" value="ECO:0007669"/>
    <property type="project" value="TreeGrafter"/>
</dbReference>
<comment type="subcellular location">
    <subcellularLocation>
        <location evidence="1">Cytoplasm</location>
    </subcellularLocation>
</comment>
<evidence type="ECO:0000313" key="9">
    <source>
        <dbReference type="Proteomes" id="UP000235965"/>
    </source>
</evidence>
<feature type="region of interest" description="Disordered" evidence="6">
    <location>
        <begin position="2834"/>
        <end position="2858"/>
    </location>
</feature>
<dbReference type="CDD" id="cd00096">
    <property type="entry name" value="Ig"/>
    <property type="match status" value="1"/>
</dbReference>
<sequence>MEKIVLKPILKAEMAEEKEEVVELKHDLEEQPVPLQETDEPRTEDGKSPEKTDLPWRRKKPKKPQQKPANDVGRPEEVLQTVQVTCESKDVEVPEEKKVAPWRRRKITKPQETIPVPVSEESKPEETEEPWGKERLQLPELKPVQVEDKGEEFTEEKKSETRVTLSTIQKQVAVRPKPEFPSEEIKESEEVHQIWQKEIKVDTVSKKKVIQHGRVSVPEDDRPLRELEIVTAKRVMEGVICLPEEPVVEDVEVLEDQRTVRHSLVQETAAEITTMSSKTVAPYFIQRLQPVTAKPNKTALFTCKVHGYPFPELTWYHNGVEIQPTSSTVFKVVESTATLEISNVTPDDVGNYTCQASNPAGVATSTANLVVIEKEESGTAPYFIQPLKPQVVQPKEVATLQCIVVGTPTPTVKWYCSNKELKPGRSREINYNSETGIATLKLLEPTEQDQTIYTVRAANAHGRAECRANLIVGEALTVHKPEVLHAPKITQPVQAKMVPAGDAVTLEAKFEGIPKPEVRWYRNGKELIPSEKVHIIIEEHRTTLHIPQVFRPDGGKYEVRAVNPAGEARSSGTVSITSGSEPEMAEVVPPRFIEPLKPQTVAEGEVVIMETRVESHPTCSFQWFHHSVPIKSSPELRVVTTDNHSVLITREALSEHAGIYTCRAENVVGSVTCTATLNVMPDTEWEDVTELASPTFVQKLANVRVMDGEEVHFTCQVTGKPVPKITWYHKNAPIKEAKDVTVYQDSEGVCKLAISEVFPEDAGEYTCHASNKVGEAVCAASLIVEAYEYVPDAEIASVTIGTSLAMGQSGSEEDLLTEKETVSEVVEEKLDTEAPQREEGKSPKFTTPLQKVYSSRDGELIRMEVKLDGKPKPKVGWYKQGTQIVSSKDFQIEEYEDGISVLTIPEVFPDDTGEITCVAENEFGVASTSTELVVEGIMGTKEYRKPEWVTQMEELKEQLQATQCVPTFVQEIVDVRAVELETVKFECQFSGTPKPDIVWYRNDKAIRNTKNVQIRIKDNKTSCTILKVTTEDKGTYVCKANSEIGTAVTKAKLEVKELPEEQKREHEIQQAREEKEKIKLEKAMIEKKREERRKKKGVYSYESGRETADVQEVQVLESTTQIAETTEKVQAERVLSVQESVSVSAIASCKKIDDETTENLEKPQEKAKQIMPVQEPLTVSETKPEDVLEDFRSEISKPQEVATRTVPVQQPVTVSEVHDAVQARELVRKKVEEKAMKETVSVQESVIVSQVTSESTIEELKEKQTEEKAIRKIPRQKSVTVSEVQSESTVEELKQDKPIEKAQRVIPVQESVIVSDIQSEATVKELQEKKPKTRHAKPEKKPAVKETAVVTEVKSLTAEEILEVEETKMATEVEELLKFVRAKEFGPGESPLRELAQIGFLVRQGVSVNEITTLYEADRFPALRTPEAQSAMVQVVEREGQGALISQVLTEESTADEDLVASTVGFRAFMRMVEMRHAAVEEVITHFAPEDFRPDAWETSEATQVVTKDSTAERVEFTEQREVHFQERKKVTKKTRTTQEAETEETLEETDHVRTASGTAASKPQEHKPLKQLDREEGVTITEIPLDEQTTVTEQSLAIVTQPMEEQVESSQRKKQMENLEEEEEELIIIEKSKGRSIRRQKEKIVKQQSKEEVEVEIEFVGEGKRRVKKTIRARQPDTEEEVNDEEHVEALKPLSAKSLQGLPLISPIHLAESIPAAVVTEIITDSKVMQEQVKVSLLTHTAVSEQQVETEEREQDTIQRIAPEGENAAPSLDTIEPYLVIEHNVHTRASEFETTFKPQTYEASKTIVSSEGLLISETLPDHKMGVVQTTTEVQETQATISLSLKEATSVSQTEVALKEGDVKIDTLPKGQHADRSLIPQEGLSITEVTEGTSEDKLDALLKPTPVKPRMQVPSSEPLVVSEVFAETRPGKYYPELFVATEVATRSFITQQQITTHEMNAPEKESEYIPGRLPPSQQAGVGVMPGESVLVSQLDVQEKEGDLSLQRKLEISNAIEDVTVVEGISVSVVQPHHHEQDLSVQVREEKTAGVDFTQQESFVTAETTVSEHEGPYIPGETPQGKQADSSVICFQVSDVSISLIQESEGDFLPTKLPIGACAEPNVSPEESITVSEIQTVDLPSEFSDFLRYRMDEATTKLETQETKEISFVLTEEKEGFIEKTEQLQPCKVEESYRPQTGINVEHNQAVEQEGEFPVYELPETHKVKTVPSHPLHSIVVEETLPAGLIKDLIKEKPHSGTAKRDQEVCQEVVIEEAVVGEGLKSYKTGSQPDQKIADVTVLQEEGVTVTEVVTEDREVTYTRPELPAECFALRDISPQNVAIKAEVRPESTAEPLIEEVPAKSTAKPDQTTLESLVISLSQLVEKEGEFNKDIKPDTKQASVEWGENLTEISVMQIFTHDKETDYISEKAPNLITAAPNIPGREVALTSETMPELHLGKLDYESPTHGHAKPDSEPHHELLVTETAISEAERELRADTRPGQKTADISVDAGQVISVTEIVAEHKEAILEALDLPKHRKALMDIFGQEVAEKQEIVTDLTLGDWKRQSPVKEQAHPMQEGLECAILLQPTVGEKEGDYSGKIKPDQKQAEVVFQEGHVLSVTEVLIQDREQPLATQETPVKRTATSDIGTQGVALMSEVVTDQSLKEIIPTETTFAEAKYDQIPYRSIIQSETIIREKEGEYMLDIIPEIKKAEPGFEEEQGITVTLVTVEDKESNLVSPEKPTEMKALPDVIGQEVAEKTEVITGSSTTNFSTESPLCAQAIAEQLPYQSVILSETAPGEREGDFRESLRPDSKSADVLFEEGKGISITEVVAEDKEGECASPENPESKFATPDISGQEVAQKTEVIPEARTGEVTVEFPSKVQANPEQLTFDSVVLSETAVQESEGEFKGKLKFDTHSADLAFEEGRSVTVTQVTLEDKETDYVTPDKPKER</sequence>
<keyword evidence="5" id="KW-0175">Coiled coil</keyword>
<feature type="region of interest" description="Disordered" evidence="6">
    <location>
        <begin position="110"/>
        <end position="158"/>
    </location>
</feature>
<feature type="non-terminal residue" evidence="8">
    <location>
        <position position="2951"/>
    </location>
</feature>
<feature type="compositionally biased region" description="Basic and acidic residues" evidence="6">
    <location>
        <begin position="39"/>
        <end position="56"/>
    </location>
</feature>
<dbReference type="GO" id="GO:0030424">
    <property type="term" value="C:axon"/>
    <property type="evidence" value="ECO:0007669"/>
    <property type="project" value="TreeGrafter"/>
</dbReference>
<accession>A0A2J7QZM0</accession>
<feature type="coiled-coil region" evidence="5">
    <location>
        <begin position="1606"/>
        <end position="1633"/>
    </location>
</feature>
<keyword evidence="3" id="KW-0963">Cytoplasm</keyword>
<dbReference type="GO" id="GO:0070593">
    <property type="term" value="P:dendrite self-avoidance"/>
    <property type="evidence" value="ECO:0007669"/>
    <property type="project" value="TreeGrafter"/>
</dbReference>
<dbReference type="Gene3D" id="2.60.40.10">
    <property type="entry name" value="Immunoglobulins"/>
    <property type="match status" value="7"/>
</dbReference>
<feature type="compositionally biased region" description="Basic and acidic residues" evidence="6">
    <location>
        <begin position="145"/>
        <end position="158"/>
    </location>
</feature>
<dbReference type="GO" id="GO:0005886">
    <property type="term" value="C:plasma membrane"/>
    <property type="evidence" value="ECO:0007669"/>
    <property type="project" value="TreeGrafter"/>
</dbReference>
<evidence type="ECO:0000256" key="6">
    <source>
        <dbReference type="SAM" id="MobiDB-lite"/>
    </source>
</evidence>
<comment type="similarity">
    <text evidence="2">Belongs to the protein kinase superfamily. CAMK Ser/Thr protein kinase family.</text>
</comment>
<dbReference type="GO" id="GO:0007156">
    <property type="term" value="P:homophilic cell adhesion via plasma membrane adhesion molecules"/>
    <property type="evidence" value="ECO:0007669"/>
    <property type="project" value="TreeGrafter"/>
</dbReference>
<dbReference type="InterPro" id="IPR007110">
    <property type="entry name" value="Ig-like_dom"/>
</dbReference>
<keyword evidence="9" id="KW-1185">Reference proteome</keyword>
<dbReference type="InterPro" id="IPR013783">
    <property type="entry name" value="Ig-like_fold"/>
</dbReference>
<proteinExistence type="inferred from homology"/>
<reference evidence="8 9" key="1">
    <citation type="submission" date="2017-12" db="EMBL/GenBank/DDBJ databases">
        <title>Hemimetabolous genomes reveal molecular basis of termite eusociality.</title>
        <authorList>
            <person name="Harrison M.C."/>
            <person name="Jongepier E."/>
            <person name="Robertson H.M."/>
            <person name="Arning N."/>
            <person name="Bitard-Feildel T."/>
            <person name="Chao H."/>
            <person name="Childers C.P."/>
            <person name="Dinh H."/>
            <person name="Doddapaneni H."/>
            <person name="Dugan S."/>
            <person name="Gowin J."/>
            <person name="Greiner C."/>
            <person name="Han Y."/>
            <person name="Hu H."/>
            <person name="Hughes D.S.T."/>
            <person name="Huylmans A.-K."/>
            <person name="Kemena C."/>
            <person name="Kremer L.P.M."/>
            <person name="Lee S.L."/>
            <person name="Lopez-Ezquerra A."/>
            <person name="Mallet L."/>
            <person name="Monroy-Kuhn J.M."/>
            <person name="Moser A."/>
            <person name="Murali S.C."/>
            <person name="Muzny D.M."/>
            <person name="Otani S."/>
            <person name="Piulachs M.-D."/>
            <person name="Poelchau M."/>
            <person name="Qu J."/>
            <person name="Schaub F."/>
            <person name="Wada-Katsumata A."/>
            <person name="Worley K.C."/>
            <person name="Xie Q."/>
            <person name="Ylla G."/>
            <person name="Poulsen M."/>
            <person name="Gibbs R.A."/>
            <person name="Schal C."/>
            <person name="Richards S."/>
            <person name="Belles X."/>
            <person name="Korb J."/>
            <person name="Bornberg-Bauer E."/>
        </authorList>
    </citation>
    <scope>NUCLEOTIDE SEQUENCE [LARGE SCALE GENOMIC DNA]</scope>
    <source>
        <tissue evidence="8">Whole body</tissue>
    </source>
</reference>
<feature type="domain" description="Ig-like" evidence="7">
    <location>
        <begin position="843"/>
        <end position="935"/>
    </location>
</feature>
<feature type="domain" description="Ig-like" evidence="7">
    <location>
        <begin position="282"/>
        <end position="370"/>
    </location>
</feature>
<gene>
    <name evidence="8" type="ORF">B7P43_G03475</name>
</gene>
<evidence type="ECO:0000256" key="4">
    <source>
        <dbReference type="ARBA" id="ARBA00023319"/>
    </source>
</evidence>
<keyword evidence="4" id="KW-0393">Immunoglobulin domain</keyword>
<evidence type="ECO:0000256" key="5">
    <source>
        <dbReference type="SAM" id="Coils"/>
    </source>
</evidence>
<feature type="region of interest" description="Disordered" evidence="6">
    <location>
        <begin position="19"/>
        <end position="77"/>
    </location>
</feature>
<dbReference type="GO" id="GO:0007411">
    <property type="term" value="P:axon guidance"/>
    <property type="evidence" value="ECO:0007669"/>
    <property type="project" value="TreeGrafter"/>
</dbReference>
<dbReference type="OrthoDB" id="6612025at2759"/>
<dbReference type="GO" id="GO:0005737">
    <property type="term" value="C:cytoplasm"/>
    <property type="evidence" value="ECO:0007669"/>
    <property type="project" value="UniProtKB-SubCell"/>
</dbReference>
<evidence type="ECO:0000259" key="7">
    <source>
        <dbReference type="PROSITE" id="PS50835"/>
    </source>
</evidence>
<organism evidence="8 9">
    <name type="scientific">Cryptotermes secundus</name>
    <dbReference type="NCBI Taxonomy" id="105785"/>
    <lineage>
        <taxon>Eukaryota</taxon>
        <taxon>Metazoa</taxon>
        <taxon>Ecdysozoa</taxon>
        <taxon>Arthropoda</taxon>
        <taxon>Hexapoda</taxon>
        <taxon>Insecta</taxon>
        <taxon>Pterygota</taxon>
        <taxon>Neoptera</taxon>
        <taxon>Polyneoptera</taxon>
        <taxon>Dictyoptera</taxon>
        <taxon>Blattodea</taxon>
        <taxon>Blattoidea</taxon>
        <taxon>Termitoidae</taxon>
        <taxon>Kalotermitidae</taxon>
        <taxon>Cryptotermitinae</taxon>
        <taxon>Cryptotermes</taxon>
    </lineage>
</organism>
<evidence type="ECO:0000256" key="3">
    <source>
        <dbReference type="ARBA" id="ARBA00022490"/>
    </source>
</evidence>
<dbReference type="EMBL" id="NEVH01009068">
    <property type="protein sequence ID" value="PNF34027.1"/>
    <property type="molecule type" value="Genomic_DNA"/>
</dbReference>
<comment type="caution">
    <text evidence="8">The sequence shown here is derived from an EMBL/GenBank/DDBJ whole genome shotgun (WGS) entry which is preliminary data.</text>
</comment>